<accession>A0A3N1GNJ8</accession>
<dbReference type="PANTHER" id="PTHR40758:SF1">
    <property type="entry name" value="CONSERVED PROTEIN"/>
    <property type="match status" value="1"/>
</dbReference>
<evidence type="ECO:0000313" key="2">
    <source>
        <dbReference type="EMBL" id="ROP31696.1"/>
    </source>
</evidence>
<dbReference type="InterPro" id="IPR017517">
    <property type="entry name" value="Maleyloyr_isom"/>
</dbReference>
<evidence type="ECO:0000259" key="1">
    <source>
        <dbReference type="Pfam" id="PF11716"/>
    </source>
</evidence>
<dbReference type="NCBIfam" id="TIGR03083">
    <property type="entry name" value="maleylpyruvate isomerase family mycothiol-dependent enzyme"/>
    <property type="match status" value="1"/>
</dbReference>
<organism evidence="2 3">
    <name type="scientific">Couchioplanes caeruleus</name>
    <dbReference type="NCBI Taxonomy" id="56438"/>
    <lineage>
        <taxon>Bacteria</taxon>
        <taxon>Bacillati</taxon>
        <taxon>Actinomycetota</taxon>
        <taxon>Actinomycetes</taxon>
        <taxon>Micromonosporales</taxon>
        <taxon>Micromonosporaceae</taxon>
        <taxon>Couchioplanes</taxon>
    </lineage>
</organism>
<dbReference type="AlphaFoldDB" id="A0A3N1GNJ8"/>
<name>A0A3N1GNJ8_9ACTN</name>
<evidence type="ECO:0000313" key="3">
    <source>
        <dbReference type="Proteomes" id="UP000271683"/>
    </source>
</evidence>
<proteinExistence type="predicted"/>
<dbReference type="InterPro" id="IPR034660">
    <property type="entry name" value="DinB/YfiT-like"/>
</dbReference>
<dbReference type="GO" id="GO:0046872">
    <property type="term" value="F:metal ion binding"/>
    <property type="evidence" value="ECO:0007669"/>
    <property type="project" value="InterPro"/>
</dbReference>
<dbReference type="SUPFAM" id="SSF109854">
    <property type="entry name" value="DinB/YfiT-like putative metalloenzymes"/>
    <property type="match status" value="1"/>
</dbReference>
<gene>
    <name evidence="2" type="ORF">EDD30_4618</name>
</gene>
<dbReference type="Pfam" id="PF11716">
    <property type="entry name" value="MDMPI_N"/>
    <property type="match status" value="1"/>
</dbReference>
<protein>
    <submittedName>
        <fullName evidence="2">Uncharacterized protein (TIGR03083 family)</fullName>
    </submittedName>
</protein>
<sequence>MAGGSALTSGTTFTLGRRAAGNAQVVLLEREKLMNRLNATKDFWLAALRADGPALQDAVAETGPDAAVPACPGWTVADLTEHLTVLLRWVRESVPRGVVDRPADRVTPEPRPAWPDALDGLRREMTGTIETLDALDPDLPAWTWPAQAKKAGFWHRRMAHEISVHRWDAETAAGRPTPIETKLAADGVNEVLDTWLPAGRRQGPTDLHGVVHLVATDASYEWFVRLRGAGLALLDTGTILDSDDHHPRAEARGNASDLLLTLMGRSAPDLLTITGDPRLFSALRAG</sequence>
<dbReference type="InterPro" id="IPR024344">
    <property type="entry name" value="MDMPI_metal-binding"/>
</dbReference>
<comment type="caution">
    <text evidence="2">The sequence shown here is derived from an EMBL/GenBank/DDBJ whole genome shotgun (WGS) entry which is preliminary data.</text>
</comment>
<reference evidence="2 3" key="1">
    <citation type="submission" date="2018-11" db="EMBL/GenBank/DDBJ databases">
        <title>Sequencing the genomes of 1000 actinobacteria strains.</title>
        <authorList>
            <person name="Klenk H.-P."/>
        </authorList>
    </citation>
    <scope>NUCLEOTIDE SEQUENCE [LARGE SCALE GENOMIC DNA]</scope>
    <source>
        <strain evidence="2 3">DSM 43634</strain>
    </source>
</reference>
<dbReference type="EMBL" id="RJKL01000001">
    <property type="protein sequence ID" value="ROP31696.1"/>
    <property type="molecule type" value="Genomic_DNA"/>
</dbReference>
<dbReference type="Proteomes" id="UP000271683">
    <property type="component" value="Unassembled WGS sequence"/>
</dbReference>
<dbReference type="PANTHER" id="PTHR40758">
    <property type="entry name" value="CONSERVED PROTEIN"/>
    <property type="match status" value="1"/>
</dbReference>
<feature type="domain" description="Mycothiol-dependent maleylpyruvate isomerase metal-binding" evidence="1">
    <location>
        <begin position="45"/>
        <end position="169"/>
    </location>
</feature>
<dbReference type="GO" id="GO:0005886">
    <property type="term" value="C:plasma membrane"/>
    <property type="evidence" value="ECO:0007669"/>
    <property type="project" value="TreeGrafter"/>
</dbReference>